<organism evidence="4 5">
    <name type="scientific">Chrysosporum bergii ANA360D</name>
    <dbReference type="NCBI Taxonomy" id="617107"/>
    <lineage>
        <taxon>Bacteria</taxon>
        <taxon>Bacillati</taxon>
        <taxon>Cyanobacteriota</taxon>
        <taxon>Cyanophyceae</taxon>
        <taxon>Nostocales</taxon>
        <taxon>Nodulariaceae</taxon>
        <taxon>Chrysosporum</taxon>
    </lineage>
</organism>
<feature type="domain" description="N6 adenine-specific DNA methyltransferase N-terminal" evidence="3">
    <location>
        <begin position="14"/>
        <end position="43"/>
    </location>
</feature>
<keyword evidence="5" id="KW-1185">Reference proteome</keyword>
<dbReference type="Gene3D" id="1.20.1260.30">
    <property type="match status" value="1"/>
</dbReference>
<proteinExistence type="inferred from homology"/>
<protein>
    <submittedName>
        <fullName evidence="4">Type I restriction-modification system subunit M N-terminal domain-containing protein</fullName>
    </submittedName>
</protein>
<dbReference type="InterPro" id="IPR038333">
    <property type="entry name" value="T1MK-like_N_sf"/>
</dbReference>
<comment type="caution">
    <text evidence="4">The sequence shown here is derived from an EMBL/GenBank/DDBJ whole genome shotgun (WGS) entry which is preliminary data.</text>
</comment>
<dbReference type="InterPro" id="IPR022749">
    <property type="entry name" value="D12N6_MeTrfase_N"/>
</dbReference>
<evidence type="ECO:0000313" key="5">
    <source>
        <dbReference type="Proteomes" id="UP001159387"/>
    </source>
</evidence>
<dbReference type="Pfam" id="PF12161">
    <property type="entry name" value="HsdM_N"/>
    <property type="match status" value="1"/>
</dbReference>
<evidence type="ECO:0000256" key="2">
    <source>
        <dbReference type="ARBA" id="ARBA00022747"/>
    </source>
</evidence>
<dbReference type="Proteomes" id="UP001159387">
    <property type="component" value="Unassembled WGS sequence"/>
</dbReference>
<evidence type="ECO:0000256" key="1">
    <source>
        <dbReference type="ARBA" id="ARBA00006594"/>
    </source>
</evidence>
<dbReference type="GO" id="GO:0009307">
    <property type="term" value="P:DNA restriction-modification system"/>
    <property type="evidence" value="ECO:0007669"/>
    <property type="project" value="UniProtKB-KW"/>
</dbReference>
<accession>A0AA43GT72</accession>
<comment type="similarity">
    <text evidence="1">Belongs to the N(4)/N(6)-methyltransferase family.</text>
</comment>
<evidence type="ECO:0000313" key="4">
    <source>
        <dbReference type="EMBL" id="MDH6061282.1"/>
    </source>
</evidence>
<reference evidence="4 5" key="1">
    <citation type="journal article" date="2023" name="J. Phycol.">
        <title>Chrysosporum ovalisporum is synonymous with the true-branching cyanobacterium Umezakia natans (Nostocales/Aphanizomenonaceae).</title>
        <authorList>
            <person name="McGregor G.B."/>
            <person name="Sendall B.C."/>
            <person name="Niiyama Y."/>
            <person name="Tuji A."/>
            <person name="Willis A."/>
        </authorList>
    </citation>
    <scope>NUCLEOTIDE SEQUENCE [LARGE SCALE GENOMIC DNA]</scope>
    <source>
        <strain evidence="4 5">ANA360D</strain>
    </source>
</reference>
<dbReference type="RefSeq" id="WP_280655267.1">
    <property type="nucleotide sequence ID" value="NZ_JANQDH010000084.1"/>
</dbReference>
<keyword evidence="2" id="KW-0680">Restriction system</keyword>
<name>A0AA43GT72_9CYAN</name>
<evidence type="ECO:0000259" key="3">
    <source>
        <dbReference type="Pfam" id="PF12161"/>
    </source>
</evidence>
<sequence length="46" mass="5492">MNRQNGQNEHKKKLETQLWNIADSLRGKMNADEFRDYCLGFIFNCN</sequence>
<gene>
    <name evidence="4" type="ORF">NWP17_12690</name>
</gene>
<dbReference type="EMBL" id="JANQDH010000084">
    <property type="protein sequence ID" value="MDH6061282.1"/>
    <property type="molecule type" value="Genomic_DNA"/>
</dbReference>
<dbReference type="AlphaFoldDB" id="A0AA43GT72"/>